<dbReference type="AlphaFoldDB" id="A0A9X4EST2"/>
<name>A0A9X4EST2_9VIBR</name>
<gene>
    <name evidence="10" type="ORF">L9W94_01705</name>
</gene>
<evidence type="ECO:0000259" key="8">
    <source>
        <dbReference type="PROSITE" id="PS50893"/>
    </source>
</evidence>
<dbReference type="InterPro" id="IPR003593">
    <property type="entry name" value="AAA+_ATPase"/>
</dbReference>
<dbReference type="GO" id="GO:0015421">
    <property type="term" value="F:ABC-type oligopeptide transporter activity"/>
    <property type="evidence" value="ECO:0007669"/>
    <property type="project" value="TreeGrafter"/>
</dbReference>
<keyword evidence="4" id="KW-0067">ATP-binding</keyword>
<dbReference type="SMART" id="SM00382">
    <property type="entry name" value="AAA"/>
    <property type="match status" value="1"/>
</dbReference>
<dbReference type="CDD" id="cd03228">
    <property type="entry name" value="ABCC_MRP_Like"/>
    <property type="match status" value="1"/>
</dbReference>
<feature type="transmembrane region" description="Helical" evidence="7">
    <location>
        <begin position="167"/>
        <end position="188"/>
    </location>
</feature>
<sequence length="564" mass="63921">MRLHRLSDLFYQVSPWLFFVSLMTSVFTGLAYALLIPFIMYALSADFGADVSLEVTNYSYFHSPTQELAVYYLLLCGFIILIRTISQSLSTYIGFKATYQYRLSLYQQIKSMRQMELDRVGPSRIINLLSHDIKVIADASVNLPLIWINAIIIVGVMLFLLYLHPDIFFFVLTALAIAIVSYQIPMLVASHFMRREREAYDTIQEGVKGLIYGAKELRLNKQRCDNYYRAALAEPEKVALANGLKGLVTIILGGSYGQMLSFLNIGLVVFHLSYTNLLSLKELFSIVAALLYLSGPIRTILSTTGSIKQGKVSLQKIEAFYAELATPEETGTGHLDPNWHQLQVRDVAFRYPGNDKFGIRDINLCFSRGEVSFIVGGNGSGKTTLCKCLSTHFSPDQGQILLGNQIISSDNLPSVREQISVIYADFYLFSNLYFPIEADQDATIQHYLRLLELDEKVSLTQGEFSTLSLSAGQRRRVALLVTLLEDRPIIVFDEWAADQDPRFKEIFYRKILPMLREQNKIIIVISHDDRYFDVADNLVFMENGTVQRIEKGPATECELVRLPD</sequence>
<dbReference type="PANTHER" id="PTHR43394:SF1">
    <property type="entry name" value="ATP-BINDING CASSETTE SUB-FAMILY B MEMBER 10, MITOCHONDRIAL"/>
    <property type="match status" value="1"/>
</dbReference>
<feature type="transmembrane region" description="Helical" evidence="7">
    <location>
        <begin position="247"/>
        <end position="271"/>
    </location>
</feature>
<evidence type="ECO:0000256" key="2">
    <source>
        <dbReference type="ARBA" id="ARBA00022692"/>
    </source>
</evidence>
<evidence type="ECO:0000256" key="6">
    <source>
        <dbReference type="ARBA" id="ARBA00023136"/>
    </source>
</evidence>
<evidence type="ECO:0000256" key="4">
    <source>
        <dbReference type="ARBA" id="ARBA00022840"/>
    </source>
</evidence>
<dbReference type="InterPro" id="IPR039421">
    <property type="entry name" value="Type_1_exporter"/>
</dbReference>
<dbReference type="PROSITE" id="PS50893">
    <property type="entry name" value="ABC_TRANSPORTER_2"/>
    <property type="match status" value="1"/>
</dbReference>
<dbReference type="InterPro" id="IPR017871">
    <property type="entry name" value="ABC_transporter-like_CS"/>
</dbReference>
<evidence type="ECO:0000256" key="3">
    <source>
        <dbReference type="ARBA" id="ARBA00022741"/>
    </source>
</evidence>
<dbReference type="GO" id="GO:1904680">
    <property type="term" value="F:peptide transmembrane transporter activity"/>
    <property type="evidence" value="ECO:0007669"/>
    <property type="project" value="InterPro"/>
</dbReference>
<organism evidence="10 11">
    <name type="scientific">Vibrio aestuarianus</name>
    <dbReference type="NCBI Taxonomy" id="28171"/>
    <lineage>
        <taxon>Bacteria</taxon>
        <taxon>Pseudomonadati</taxon>
        <taxon>Pseudomonadota</taxon>
        <taxon>Gammaproteobacteria</taxon>
        <taxon>Vibrionales</taxon>
        <taxon>Vibrionaceae</taxon>
        <taxon>Vibrio</taxon>
    </lineage>
</organism>
<reference evidence="10" key="1">
    <citation type="submission" date="2022-02" db="EMBL/GenBank/DDBJ databases">
        <title>Emergence and expansion in Europe of a Vibrio aestuarianus clonal complex pathogenic for oysters.</title>
        <authorList>
            <person name="Mesnil A."/>
            <person name="Travers M.-A."/>
        </authorList>
    </citation>
    <scope>NUCLEOTIDE SEQUENCE</scope>
    <source>
        <strain evidence="10">19_064_11T1</strain>
    </source>
</reference>
<evidence type="ECO:0000259" key="9">
    <source>
        <dbReference type="PROSITE" id="PS50929"/>
    </source>
</evidence>
<dbReference type="InterPro" id="IPR036640">
    <property type="entry name" value="ABC1_TM_sf"/>
</dbReference>
<comment type="caution">
    <text evidence="10">The sequence shown here is derived from an EMBL/GenBank/DDBJ whole genome shotgun (WGS) entry which is preliminary data.</text>
</comment>
<dbReference type="Gene3D" id="1.20.1560.10">
    <property type="entry name" value="ABC transporter type 1, transmembrane domain"/>
    <property type="match status" value="1"/>
</dbReference>
<dbReference type="PANTHER" id="PTHR43394">
    <property type="entry name" value="ATP-DEPENDENT PERMEASE MDL1, MITOCHONDRIAL"/>
    <property type="match status" value="1"/>
</dbReference>
<dbReference type="InterPro" id="IPR005898">
    <property type="entry name" value="Cyc_pep_transpt_SyrD/YojI"/>
</dbReference>
<dbReference type="GO" id="GO:0016887">
    <property type="term" value="F:ATP hydrolysis activity"/>
    <property type="evidence" value="ECO:0007669"/>
    <property type="project" value="InterPro"/>
</dbReference>
<keyword evidence="5 7" id="KW-1133">Transmembrane helix</keyword>
<evidence type="ECO:0000313" key="10">
    <source>
        <dbReference type="EMBL" id="MDE1240876.1"/>
    </source>
</evidence>
<keyword evidence="2 7" id="KW-0812">Transmembrane</keyword>
<dbReference type="PROSITE" id="PS50929">
    <property type="entry name" value="ABC_TM1F"/>
    <property type="match status" value="1"/>
</dbReference>
<feature type="domain" description="ABC transporter" evidence="8">
    <location>
        <begin position="342"/>
        <end position="562"/>
    </location>
</feature>
<dbReference type="GO" id="GO:0005524">
    <property type="term" value="F:ATP binding"/>
    <property type="evidence" value="ECO:0007669"/>
    <property type="project" value="UniProtKB-KW"/>
</dbReference>
<dbReference type="InterPro" id="IPR027417">
    <property type="entry name" value="P-loop_NTPase"/>
</dbReference>
<comment type="subcellular location">
    <subcellularLocation>
        <location evidence="1">Cell membrane</location>
        <topology evidence="1">Multi-pass membrane protein</topology>
    </subcellularLocation>
</comment>
<keyword evidence="3" id="KW-0547">Nucleotide-binding</keyword>
<dbReference type="InterPro" id="IPR011527">
    <property type="entry name" value="ABC1_TM_dom"/>
</dbReference>
<dbReference type="InterPro" id="IPR003439">
    <property type="entry name" value="ABC_transporter-like_ATP-bd"/>
</dbReference>
<dbReference type="RefSeq" id="WP_274682494.1">
    <property type="nucleotide sequence ID" value="NZ_JAKNBA010000002.1"/>
</dbReference>
<dbReference type="NCBIfam" id="TIGR01194">
    <property type="entry name" value="cyc_pep_trnsptr"/>
    <property type="match status" value="1"/>
</dbReference>
<dbReference type="PROSITE" id="PS00211">
    <property type="entry name" value="ABC_TRANSPORTER_1"/>
    <property type="match status" value="1"/>
</dbReference>
<evidence type="ECO:0000256" key="1">
    <source>
        <dbReference type="ARBA" id="ARBA00004651"/>
    </source>
</evidence>
<dbReference type="Pfam" id="PF00664">
    <property type="entry name" value="ABC_membrane"/>
    <property type="match status" value="1"/>
</dbReference>
<feature type="transmembrane region" description="Helical" evidence="7">
    <location>
        <begin position="68"/>
        <end position="86"/>
    </location>
</feature>
<evidence type="ECO:0000256" key="5">
    <source>
        <dbReference type="ARBA" id="ARBA00022989"/>
    </source>
</evidence>
<accession>A0A9X4EST2</accession>
<evidence type="ECO:0000313" key="11">
    <source>
        <dbReference type="Proteomes" id="UP001140979"/>
    </source>
</evidence>
<dbReference type="Gene3D" id="3.40.50.300">
    <property type="entry name" value="P-loop containing nucleotide triphosphate hydrolases"/>
    <property type="match status" value="1"/>
</dbReference>
<dbReference type="Proteomes" id="UP001140979">
    <property type="component" value="Unassembled WGS sequence"/>
</dbReference>
<dbReference type="GO" id="GO:0005886">
    <property type="term" value="C:plasma membrane"/>
    <property type="evidence" value="ECO:0007669"/>
    <property type="project" value="UniProtKB-SubCell"/>
</dbReference>
<evidence type="ECO:0000256" key="7">
    <source>
        <dbReference type="SAM" id="Phobius"/>
    </source>
</evidence>
<proteinExistence type="predicted"/>
<dbReference type="Pfam" id="PF00005">
    <property type="entry name" value="ABC_tran"/>
    <property type="match status" value="1"/>
</dbReference>
<feature type="transmembrane region" description="Helical" evidence="7">
    <location>
        <begin position="283"/>
        <end position="301"/>
    </location>
</feature>
<feature type="transmembrane region" description="Helical" evidence="7">
    <location>
        <begin position="16"/>
        <end position="43"/>
    </location>
</feature>
<keyword evidence="6 7" id="KW-0472">Membrane</keyword>
<dbReference type="SUPFAM" id="SSF90123">
    <property type="entry name" value="ABC transporter transmembrane region"/>
    <property type="match status" value="1"/>
</dbReference>
<protein>
    <submittedName>
        <fullName evidence="10">Cyclic peptide export ABC transporter</fullName>
    </submittedName>
</protein>
<dbReference type="EMBL" id="JAKNBA010000002">
    <property type="protein sequence ID" value="MDE1240876.1"/>
    <property type="molecule type" value="Genomic_DNA"/>
</dbReference>
<feature type="domain" description="ABC transmembrane type-1" evidence="9">
    <location>
        <begin position="16"/>
        <end position="309"/>
    </location>
</feature>
<feature type="transmembrane region" description="Helical" evidence="7">
    <location>
        <begin position="141"/>
        <end position="161"/>
    </location>
</feature>
<dbReference type="SUPFAM" id="SSF52540">
    <property type="entry name" value="P-loop containing nucleoside triphosphate hydrolases"/>
    <property type="match status" value="1"/>
</dbReference>